<dbReference type="PATRIC" id="fig|1297742.4.peg.472"/>
<dbReference type="GO" id="GO:0006508">
    <property type="term" value="P:proteolysis"/>
    <property type="evidence" value="ECO:0007669"/>
    <property type="project" value="UniProtKB-KW"/>
</dbReference>
<gene>
    <name evidence="7" type="ORF">A176_000464</name>
</gene>
<feature type="domain" description="NlpC/P60" evidence="6">
    <location>
        <begin position="99"/>
        <end position="245"/>
    </location>
</feature>
<dbReference type="InterPro" id="IPR007921">
    <property type="entry name" value="CHAP_dom"/>
</dbReference>
<dbReference type="SUPFAM" id="SSF54001">
    <property type="entry name" value="Cysteine proteinases"/>
    <property type="match status" value="1"/>
</dbReference>
<accession>A0A0H4X6S5</accession>
<keyword evidence="4" id="KW-0788">Thiol protease</keyword>
<dbReference type="PROSITE" id="PS51935">
    <property type="entry name" value="NLPC_P60"/>
    <property type="match status" value="1"/>
</dbReference>
<feature type="signal peptide" evidence="5">
    <location>
        <begin position="1"/>
        <end position="20"/>
    </location>
</feature>
<dbReference type="Pfam" id="PF05257">
    <property type="entry name" value="CHAP"/>
    <property type="match status" value="1"/>
</dbReference>
<evidence type="ECO:0000256" key="2">
    <source>
        <dbReference type="ARBA" id="ARBA00022670"/>
    </source>
</evidence>
<dbReference type="eggNOG" id="COG0791">
    <property type="taxonomic scope" value="Bacteria"/>
</dbReference>
<feature type="chain" id="PRO_5005212397" description="NlpC/P60 domain-containing protein" evidence="5">
    <location>
        <begin position="21"/>
        <end position="274"/>
    </location>
</feature>
<dbReference type="GO" id="GO:0008234">
    <property type="term" value="F:cysteine-type peptidase activity"/>
    <property type="evidence" value="ECO:0007669"/>
    <property type="project" value="UniProtKB-KW"/>
</dbReference>
<keyword evidence="3" id="KW-0378">Hydrolase</keyword>
<sequence length="274" mass="29225">MPLRLRLLSAMPLCALVGCATVKTRAPEPSGSAEAVVVTAPAARVDTVPVTAVEFGAPVPVEPQWVTAGVIEATLRAAEQVTGPASTSGRFWDVLLTPSQMASSIVQRSVQLVGMRTLRKVSRAVPDDCSGFVRLAYRSAGIDLVAHGFLSGENAVSAIFRRAVEVGSVHHQPPRPGDLVFFRETYDRNRDGRRNDGMTHIGVVEGVDSHGTVTFIHRGGRGVARGRLNLSFPARHQLEQGGPVVNDFIRPAAKGSRAYLAGELFAAFASPEKL</sequence>
<evidence type="ECO:0000256" key="5">
    <source>
        <dbReference type="SAM" id="SignalP"/>
    </source>
</evidence>
<protein>
    <recommendedName>
        <fullName evidence="6">NlpC/P60 domain-containing protein</fullName>
    </recommendedName>
</protein>
<dbReference type="Gene3D" id="3.90.1720.10">
    <property type="entry name" value="endopeptidase domain like (from Nostoc punctiforme)"/>
    <property type="match status" value="1"/>
</dbReference>
<dbReference type="EMBL" id="CP012109">
    <property type="protein sequence ID" value="AKQ63552.1"/>
    <property type="molecule type" value="Genomic_DNA"/>
</dbReference>
<evidence type="ECO:0000256" key="4">
    <source>
        <dbReference type="ARBA" id="ARBA00022807"/>
    </source>
</evidence>
<name>A0A0H4X6S5_9BACT</name>
<keyword evidence="5" id="KW-0732">Signal</keyword>
<dbReference type="STRING" id="1297742.A176_000464"/>
<comment type="similarity">
    <text evidence="1">Belongs to the peptidase C40 family.</text>
</comment>
<evidence type="ECO:0000256" key="1">
    <source>
        <dbReference type="ARBA" id="ARBA00007074"/>
    </source>
</evidence>
<evidence type="ECO:0000256" key="3">
    <source>
        <dbReference type="ARBA" id="ARBA00022801"/>
    </source>
</evidence>
<proteinExistence type="inferred from homology"/>
<organism evidence="7 8">
    <name type="scientific">Pseudomyxococcus hansupus</name>
    <dbReference type="NCBI Taxonomy" id="1297742"/>
    <lineage>
        <taxon>Bacteria</taxon>
        <taxon>Pseudomonadati</taxon>
        <taxon>Myxococcota</taxon>
        <taxon>Myxococcia</taxon>
        <taxon>Myxococcales</taxon>
        <taxon>Cystobacterineae</taxon>
        <taxon>Myxococcaceae</taxon>
        <taxon>Pseudomyxococcus</taxon>
    </lineage>
</organism>
<dbReference type="Proteomes" id="UP000009026">
    <property type="component" value="Chromosome"/>
</dbReference>
<reference evidence="7 8" key="1">
    <citation type="journal article" date="2016" name="PLoS ONE">
        <title>Complete Genome Sequence and Comparative Genomics of a Novel Myxobacterium Myxococcus hansupus.</title>
        <authorList>
            <person name="Sharma G."/>
            <person name="Narwani T."/>
            <person name="Subramanian S."/>
        </authorList>
    </citation>
    <scope>NUCLEOTIDE SEQUENCE [LARGE SCALE GENOMIC DNA]</scope>
    <source>
        <strain evidence="8">mixupus</strain>
    </source>
</reference>
<dbReference type="KEGG" id="mym:A176_000464"/>
<keyword evidence="2" id="KW-0645">Protease</keyword>
<evidence type="ECO:0000259" key="6">
    <source>
        <dbReference type="PROSITE" id="PS51935"/>
    </source>
</evidence>
<evidence type="ECO:0000313" key="7">
    <source>
        <dbReference type="EMBL" id="AKQ63552.1"/>
    </source>
</evidence>
<dbReference type="PROSITE" id="PS51257">
    <property type="entry name" value="PROKAR_LIPOPROTEIN"/>
    <property type="match status" value="1"/>
</dbReference>
<dbReference type="AlphaFoldDB" id="A0A0H4X6S5"/>
<keyword evidence="8" id="KW-1185">Reference proteome</keyword>
<evidence type="ECO:0000313" key="8">
    <source>
        <dbReference type="Proteomes" id="UP000009026"/>
    </source>
</evidence>
<dbReference type="InterPro" id="IPR038765">
    <property type="entry name" value="Papain-like_cys_pep_sf"/>
</dbReference>
<dbReference type="InterPro" id="IPR000064">
    <property type="entry name" value="NLP_P60_dom"/>
</dbReference>